<gene>
    <name evidence="3" type="ORF">ACFQ2J_16790</name>
</gene>
<keyword evidence="4" id="KW-1185">Reference proteome</keyword>
<feature type="transmembrane region" description="Helical" evidence="1">
    <location>
        <begin position="7"/>
        <end position="24"/>
    </location>
</feature>
<keyword evidence="1" id="KW-0472">Membrane</keyword>
<dbReference type="Pfam" id="PF04892">
    <property type="entry name" value="VanZ"/>
    <property type="match status" value="1"/>
</dbReference>
<feature type="domain" description="VanZ-like" evidence="2">
    <location>
        <begin position="70"/>
        <end position="187"/>
    </location>
</feature>
<feature type="transmembrane region" description="Helical" evidence="1">
    <location>
        <begin position="140"/>
        <end position="159"/>
    </location>
</feature>
<reference evidence="4" key="1">
    <citation type="journal article" date="2019" name="Int. J. Syst. Evol. Microbiol.">
        <title>The Global Catalogue of Microorganisms (GCM) 10K type strain sequencing project: providing services to taxonomists for standard genome sequencing and annotation.</title>
        <authorList>
            <consortium name="The Broad Institute Genomics Platform"/>
            <consortium name="The Broad Institute Genome Sequencing Center for Infectious Disease"/>
            <person name="Wu L."/>
            <person name="Ma J."/>
        </authorList>
    </citation>
    <scope>NUCLEOTIDE SEQUENCE [LARGE SCALE GENOMIC DNA]</scope>
    <source>
        <strain evidence="4">CCUG 56607</strain>
    </source>
</reference>
<evidence type="ECO:0000313" key="4">
    <source>
        <dbReference type="Proteomes" id="UP001596990"/>
    </source>
</evidence>
<evidence type="ECO:0000259" key="2">
    <source>
        <dbReference type="Pfam" id="PF04892"/>
    </source>
</evidence>
<evidence type="ECO:0000313" key="3">
    <source>
        <dbReference type="EMBL" id="MFD1020847.1"/>
    </source>
</evidence>
<feature type="transmembrane region" description="Helical" evidence="1">
    <location>
        <begin position="171"/>
        <end position="188"/>
    </location>
</feature>
<dbReference type="InterPro" id="IPR053150">
    <property type="entry name" value="Teicoplanin_resist-assoc"/>
</dbReference>
<feature type="transmembrane region" description="Helical" evidence="1">
    <location>
        <begin position="64"/>
        <end position="82"/>
    </location>
</feature>
<feature type="transmembrane region" description="Helical" evidence="1">
    <location>
        <begin position="102"/>
        <end position="128"/>
    </location>
</feature>
<dbReference type="EMBL" id="JBHTKL010000006">
    <property type="protein sequence ID" value="MFD1020847.1"/>
    <property type="molecule type" value="Genomic_DNA"/>
</dbReference>
<name>A0ABW3L5V1_9BACI</name>
<dbReference type="PANTHER" id="PTHR36834">
    <property type="entry name" value="MEMBRANE PROTEIN-RELATED"/>
    <property type="match status" value="1"/>
</dbReference>
<feature type="transmembrane region" description="Helical" evidence="1">
    <location>
        <begin position="30"/>
        <end position="52"/>
    </location>
</feature>
<proteinExistence type="predicted"/>
<evidence type="ECO:0000256" key="1">
    <source>
        <dbReference type="SAM" id="Phobius"/>
    </source>
</evidence>
<accession>A0ABW3L5V1</accession>
<dbReference type="Proteomes" id="UP001596990">
    <property type="component" value="Unassembled WGS sequence"/>
</dbReference>
<keyword evidence="1" id="KW-0812">Transmembrane</keyword>
<dbReference type="RefSeq" id="WP_386063241.1">
    <property type="nucleotide sequence ID" value="NZ_JBHTKL010000006.1"/>
</dbReference>
<protein>
    <submittedName>
        <fullName evidence="3">VanZ family protein</fullName>
    </submittedName>
</protein>
<keyword evidence="1" id="KW-1133">Transmembrane helix</keyword>
<organism evidence="3 4">
    <name type="scientific">Thalassobacillus hwangdonensis</name>
    <dbReference type="NCBI Taxonomy" id="546108"/>
    <lineage>
        <taxon>Bacteria</taxon>
        <taxon>Bacillati</taxon>
        <taxon>Bacillota</taxon>
        <taxon>Bacilli</taxon>
        <taxon>Bacillales</taxon>
        <taxon>Bacillaceae</taxon>
        <taxon>Thalassobacillus</taxon>
    </lineage>
</organism>
<dbReference type="PANTHER" id="PTHR36834:SF1">
    <property type="entry name" value="INTEGRAL MEMBRANE PROTEIN"/>
    <property type="match status" value="1"/>
</dbReference>
<comment type="caution">
    <text evidence="3">The sequence shown here is derived from an EMBL/GenBank/DDBJ whole genome shotgun (WGS) entry which is preliminary data.</text>
</comment>
<dbReference type="InterPro" id="IPR006976">
    <property type="entry name" value="VanZ-like"/>
</dbReference>
<sequence length="194" mass="22165">MKKSMILALILIQLIFFAFLPFWLELTRYLHPVVIVVVWICYSILTLFLISLITRQTIRLPRKFLHISIIGYALLLLILLFFRPNERAFLSINLMPFRTIWFYLTFDGNALVAFYNLAANIGLFIPFGVYYRYITKNAKLVSLAIIVAAVICIVEITQLATGRGSLDIDDLILNVLGAVIGFGLFPLSKKVFKV</sequence>